<dbReference type="InterPro" id="IPR006102">
    <property type="entry name" value="Ig-like_GH2"/>
</dbReference>
<feature type="domain" description="Beta-mannosidase Ig-fold" evidence="19">
    <location>
        <begin position="804"/>
        <end position="883"/>
    </location>
</feature>
<organism evidence="22 23">
    <name type="scientific">Papilio machaon</name>
    <name type="common">Old World swallowtail butterfly</name>
    <dbReference type="NCBI Taxonomy" id="76193"/>
    <lineage>
        <taxon>Eukaryota</taxon>
        <taxon>Metazoa</taxon>
        <taxon>Ecdysozoa</taxon>
        <taxon>Arthropoda</taxon>
        <taxon>Hexapoda</taxon>
        <taxon>Insecta</taxon>
        <taxon>Pterygota</taxon>
        <taxon>Neoptera</taxon>
        <taxon>Endopterygota</taxon>
        <taxon>Lepidoptera</taxon>
        <taxon>Glossata</taxon>
        <taxon>Ditrysia</taxon>
        <taxon>Papilionoidea</taxon>
        <taxon>Papilionidae</taxon>
        <taxon>Papilioninae</taxon>
        <taxon>Papilio</taxon>
    </lineage>
</organism>
<feature type="domain" description="Mannosidase Ig/CBM-like" evidence="20">
    <location>
        <begin position="712"/>
        <end position="798"/>
    </location>
</feature>
<dbReference type="FunFam" id="3.20.20.80:FF:000035">
    <property type="entry name" value="Mannosidase beta"/>
    <property type="match status" value="1"/>
</dbReference>
<evidence type="ECO:0000256" key="4">
    <source>
        <dbReference type="ARBA" id="ARBA00004740"/>
    </source>
</evidence>
<feature type="chain" id="PRO_5008265295" description="Beta-mannosidase B" evidence="17">
    <location>
        <begin position="22"/>
        <end position="888"/>
    </location>
</feature>
<keyword evidence="10" id="KW-0325">Glycoprotein</keyword>
<reference evidence="22 23" key="1">
    <citation type="journal article" date="2015" name="Nat. Commun.">
        <title>Outbred genome sequencing and CRISPR/Cas9 gene editing in butterflies.</title>
        <authorList>
            <person name="Li X."/>
            <person name="Fan D."/>
            <person name="Zhang W."/>
            <person name="Liu G."/>
            <person name="Zhang L."/>
            <person name="Zhao L."/>
            <person name="Fang X."/>
            <person name="Chen L."/>
            <person name="Dong Y."/>
            <person name="Chen Y."/>
            <person name="Ding Y."/>
            <person name="Zhao R."/>
            <person name="Feng M."/>
            <person name="Zhu Y."/>
            <person name="Feng Y."/>
            <person name="Jiang X."/>
            <person name="Zhu D."/>
            <person name="Xiang H."/>
            <person name="Feng X."/>
            <person name="Li S."/>
            <person name="Wang J."/>
            <person name="Zhang G."/>
            <person name="Kronforst M.R."/>
            <person name="Wang W."/>
        </authorList>
    </citation>
    <scope>NUCLEOTIDE SEQUENCE [LARGE SCALE GENOMIC DNA]</scope>
    <source>
        <strain evidence="22">Ya'a_city_454_Pm</strain>
        <tissue evidence="22">Whole body</tissue>
    </source>
</reference>
<dbReference type="Pfam" id="PF17753">
    <property type="entry name" value="Ig_mannosidase"/>
    <property type="match status" value="1"/>
</dbReference>
<name>A0A194RLG3_PAPMA</name>
<dbReference type="GO" id="GO:0005764">
    <property type="term" value="C:lysosome"/>
    <property type="evidence" value="ECO:0007669"/>
    <property type="project" value="UniProtKB-SubCell"/>
</dbReference>
<evidence type="ECO:0000256" key="5">
    <source>
        <dbReference type="ARBA" id="ARBA00011738"/>
    </source>
</evidence>
<sequence length="888" mass="102433">MQNTFLLCFILLSIQITNIKCEFKRIDLASKRVNWTLSNNKTQISAKVPGGVYSDLQRAGIIDDILSGFNDVQTRWVAYDTWTYKANFQVSEKDVQSPVANLVFEGVDTIAFIELNDVPIGTTQNMFVRYVFDVKEHLKIGINELKVTFASPVHAAENRSAKHFTAPACVPDEYNGECHANQLRKMQASFSWDWGPAFPSVGLWKPVYIELYDTAIIRSLTTHTEQNDQLWYLKILAHLESGTRAKRVEGYITAELFVEGHQSLNVAREISIMTRHDGTVEVELNITVHSNVISVWWPNGFGDQPLYDLRVSLSTHKDGNEVSNKHIRIGFRTLELVEEDASKMLGNTTAGKGLTFYFKVNGYPMFMKGSNWIPANILPEIGYDKSTVDELLTAARDTHMAMLRVWGGGVYESDYFYERCDQLGILIWQDFLFACSMYPADPEFLDNVKVEIEQTVIRLQHHPSIAVWAGNNENEVALRGNWYNTLPEFDKYKEEYIKLYVETVKPIVETWDPSRRYLVSSPSNGVESEQEGYIAKNPYDSNYGDTHYYNYLSDNWDINIYPKTRFASEYGFQSLPSLKTMATATKNKEDYHVNSSYSKHRQHSPNGYNFITDQMNRHLKLDEHDPKHFEKFVFYSQISQAMAIKAETEFYRQSQADWYTMGALYWQLNDVWQAPSWSSIEYGGKWKMLHYFAKSFFAPVLVSPRLLLTDIVDVYAINDRLVPIIEGKITVDYFNWSSLTPFKSQDFATNVELLSVKKVTSLGLMNYNNDEIFLRFSLHMEGVSMSPHNFIFPKPLKDIKGLLQPNIKVTVSKNFYKNKLKKTFKYVVNIEVDTVVLFLWLETDALDGHFDDNGLVITQANTSVNYVTKRRITVEELEKNITYQYYIN</sequence>
<dbReference type="InParanoid" id="A0A194RLG3"/>
<dbReference type="Pfam" id="PF00703">
    <property type="entry name" value="Glyco_hydro_2"/>
    <property type="match status" value="1"/>
</dbReference>
<keyword evidence="8 17" id="KW-0732">Signal</keyword>
<keyword evidence="9" id="KW-0378">Hydrolase</keyword>
<evidence type="ECO:0000256" key="7">
    <source>
        <dbReference type="ARBA" id="ARBA00022525"/>
    </source>
</evidence>
<dbReference type="Pfam" id="PF22666">
    <property type="entry name" value="Glyco_hydro_2_N2"/>
    <property type="match status" value="1"/>
</dbReference>
<comment type="catalytic activity">
    <reaction evidence="1">
        <text>Hydrolysis of terminal, non-reducing beta-D-mannose residues in beta-D-mannosides.</text>
        <dbReference type="EC" id="3.2.1.25"/>
    </reaction>
</comment>
<dbReference type="FunCoup" id="A0A194RLG3">
    <property type="interactions" value="466"/>
</dbReference>
<keyword evidence="11" id="KW-0458">Lysosome</keyword>
<evidence type="ECO:0000256" key="14">
    <source>
        <dbReference type="ARBA" id="ARBA00038429"/>
    </source>
</evidence>
<dbReference type="GO" id="GO:0004567">
    <property type="term" value="F:beta-mannosidase activity"/>
    <property type="evidence" value="ECO:0007669"/>
    <property type="project" value="UniProtKB-EC"/>
</dbReference>
<evidence type="ECO:0000256" key="1">
    <source>
        <dbReference type="ARBA" id="ARBA00000829"/>
    </source>
</evidence>
<dbReference type="Gene3D" id="2.60.40.10">
    <property type="entry name" value="Immunoglobulins"/>
    <property type="match status" value="2"/>
</dbReference>
<dbReference type="InterPro" id="IPR041625">
    <property type="entry name" value="Beta-mannosidase_Ig"/>
</dbReference>
<dbReference type="SUPFAM" id="SSF49303">
    <property type="entry name" value="beta-Galactosidase/glucuronidase domain"/>
    <property type="match status" value="1"/>
</dbReference>
<evidence type="ECO:0000259" key="18">
    <source>
        <dbReference type="Pfam" id="PF00703"/>
    </source>
</evidence>
<dbReference type="GO" id="GO:0005975">
    <property type="term" value="P:carbohydrate metabolic process"/>
    <property type="evidence" value="ECO:0007669"/>
    <property type="project" value="InterPro"/>
</dbReference>
<dbReference type="SUPFAM" id="SSF49785">
    <property type="entry name" value="Galactose-binding domain-like"/>
    <property type="match status" value="1"/>
</dbReference>
<dbReference type="OrthoDB" id="2866996at2759"/>
<evidence type="ECO:0000256" key="10">
    <source>
        <dbReference type="ARBA" id="ARBA00023180"/>
    </source>
</evidence>
<dbReference type="GO" id="GO:0005576">
    <property type="term" value="C:extracellular region"/>
    <property type="evidence" value="ECO:0007669"/>
    <property type="project" value="UniProtKB-SubCell"/>
</dbReference>
<dbReference type="InterPro" id="IPR017853">
    <property type="entry name" value="GH"/>
</dbReference>
<dbReference type="InterPro" id="IPR041447">
    <property type="entry name" value="Mannosidase_ig"/>
</dbReference>
<evidence type="ECO:0000256" key="8">
    <source>
        <dbReference type="ARBA" id="ARBA00022729"/>
    </source>
</evidence>
<feature type="domain" description="Glycoside hydrolase family 2 immunoglobulin-like beta-sandwich" evidence="18">
    <location>
        <begin position="217"/>
        <end position="332"/>
    </location>
</feature>
<dbReference type="Gene3D" id="3.20.20.80">
    <property type="entry name" value="Glycosidases"/>
    <property type="match status" value="1"/>
</dbReference>
<comment type="subcellular location">
    <subcellularLocation>
        <location evidence="2">Lysosome</location>
    </subcellularLocation>
    <subcellularLocation>
        <location evidence="3">Secreted</location>
    </subcellularLocation>
</comment>
<evidence type="ECO:0000313" key="22">
    <source>
        <dbReference type="EMBL" id="KPJ18259.1"/>
    </source>
</evidence>
<protein>
    <recommendedName>
        <fullName evidence="15">Beta-mannosidase B</fullName>
        <ecNumber evidence="6">3.2.1.25</ecNumber>
    </recommendedName>
    <alternativeName>
        <fullName evidence="13">Mannanase</fullName>
    </alternativeName>
    <alternativeName>
        <fullName evidence="16">Mannanase B</fullName>
    </alternativeName>
</protein>
<keyword evidence="7" id="KW-0964">Secreted</keyword>
<evidence type="ECO:0000256" key="13">
    <source>
        <dbReference type="ARBA" id="ARBA00033445"/>
    </source>
</evidence>
<dbReference type="FunFam" id="2.60.120.260:FF:000060">
    <property type="entry name" value="Probable beta-mannosidase"/>
    <property type="match status" value="1"/>
</dbReference>
<feature type="signal peptide" evidence="17">
    <location>
        <begin position="1"/>
        <end position="21"/>
    </location>
</feature>
<comment type="pathway">
    <text evidence="4">Glycan metabolism; N-glycan degradation.</text>
</comment>
<dbReference type="Pfam" id="PF17786">
    <property type="entry name" value="Mannosidase_ig"/>
    <property type="match status" value="1"/>
</dbReference>
<feature type="domain" description="Beta-mannosidase-like galactose-binding" evidence="21">
    <location>
        <begin position="35"/>
        <end position="205"/>
    </location>
</feature>
<dbReference type="EMBL" id="KQ460045">
    <property type="protein sequence ID" value="KPJ18259.1"/>
    <property type="molecule type" value="Genomic_DNA"/>
</dbReference>
<dbReference type="InterPro" id="IPR036156">
    <property type="entry name" value="Beta-gal/glucu_dom_sf"/>
</dbReference>
<dbReference type="EC" id="3.2.1.25" evidence="6"/>
<evidence type="ECO:0000313" key="23">
    <source>
        <dbReference type="Proteomes" id="UP000053240"/>
    </source>
</evidence>
<evidence type="ECO:0000256" key="6">
    <source>
        <dbReference type="ARBA" id="ARBA00012754"/>
    </source>
</evidence>
<evidence type="ECO:0000259" key="20">
    <source>
        <dbReference type="Pfam" id="PF17786"/>
    </source>
</evidence>
<proteinExistence type="inferred from homology"/>
<evidence type="ECO:0000256" key="16">
    <source>
        <dbReference type="ARBA" id="ARBA00041614"/>
    </source>
</evidence>
<dbReference type="Proteomes" id="UP000053240">
    <property type="component" value="Unassembled WGS sequence"/>
</dbReference>
<evidence type="ECO:0000256" key="3">
    <source>
        <dbReference type="ARBA" id="ARBA00004613"/>
    </source>
</evidence>
<keyword evidence="12" id="KW-0326">Glycosidase</keyword>
<dbReference type="InterPro" id="IPR013783">
    <property type="entry name" value="Ig-like_fold"/>
</dbReference>
<evidence type="ECO:0000256" key="9">
    <source>
        <dbReference type="ARBA" id="ARBA00022801"/>
    </source>
</evidence>
<comment type="similarity">
    <text evidence="14">Belongs to the glycosyl hydrolase 2 family. Beta-mannosidase B subfamily.</text>
</comment>
<accession>A0A194RLG3</accession>
<dbReference type="GO" id="GO:0006516">
    <property type="term" value="P:glycoprotein catabolic process"/>
    <property type="evidence" value="ECO:0007669"/>
    <property type="project" value="TreeGrafter"/>
</dbReference>
<comment type="subunit">
    <text evidence="5">Homodimer.</text>
</comment>
<dbReference type="InterPro" id="IPR054593">
    <property type="entry name" value="Beta-mannosidase-like_N2"/>
</dbReference>
<dbReference type="SUPFAM" id="SSF51445">
    <property type="entry name" value="(Trans)glycosidases"/>
    <property type="match status" value="1"/>
</dbReference>
<keyword evidence="23" id="KW-1185">Reference proteome</keyword>
<dbReference type="STRING" id="76193.A0A194RLG3"/>
<gene>
    <name evidence="22" type="ORF">RR48_12107</name>
</gene>
<evidence type="ECO:0000256" key="12">
    <source>
        <dbReference type="ARBA" id="ARBA00023295"/>
    </source>
</evidence>
<dbReference type="InterPro" id="IPR008979">
    <property type="entry name" value="Galactose-bd-like_sf"/>
</dbReference>
<evidence type="ECO:0000256" key="2">
    <source>
        <dbReference type="ARBA" id="ARBA00004371"/>
    </source>
</evidence>
<evidence type="ECO:0000256" key="11">
    <source>
        <dbReference type="ARBA" id="ARBA00023228"/>
    </source>
</evidence>
<evidence type="ECO:0000256" key="15">
    <source>
        <dbReference type="ARBA" id="ARBA00041069"/>
    </source>
</evidence>
<dbReference type="InterPro" id="IPR050887">
    <property type="entry name" value="Beta-mannosidase_GH2"/>
</dbReference>
<evidence type="ECO:0000259" key="19">
    <source>
        <dbReference type="Pfam" id="PF17753"/>
    </source>
</evidence>
<dbReference type="PANTHER" id="PTHR43730:SF1">
    <property type="entry name" value="BETA-MANNOSIDASE"/>
    <property type="match status" value="1"/>
</dbReference>
<dbReference type="Gene3D" id="2.60.120.260">
    <property type="entry name" value="Galactose-binding domain-like"/>
    <property type="match status" value="1"/>
</dbReference>
<evidence type="ECO:0000256" key="17">
    <source>
        <dbReference type="SAM" id="SignalP"/>
    </source>
</evidence>
<evidence type="ECO:0000259" key="21">
    <source>
        <dbReference type="Pfam" id="PF22666"/>
    </source>
</evidence>
<dbReference type="PANTHER" id="PTHR43730">
    <property type="entry name" value="BETA-MANNOSIDASE"/>
    <property type="match status" value="1"/>
</dbReference>
<dbReference type="AlphaFoldDB" id="A0A194RLG3"/>
<dbReference type="KEGG" id="pmac:106721486"/>